<keyword evidence="4" id="KW-1185">Reference proteome</keyword>
<organism evidence="3 4">
    <name type="scientific">Winogradskyella endarachnes</name>
    <dbReference type="NCBI Taxonomy" id="2681965"/>
    <lineage>
        <taxon>Bacteria</taxon>
        <taxon>Pseudomonadati</taxon>
        <taxon>Bacteroidota</taxon>
        <taxon>Flavobacteriia</taxon>
        <taxon>Flavobacteriales</taxon>
        <taxon>Flavobacteriaceae</taxon>
        <taxon>Winogradskyella</taxon>
    </lineage>
</organism>
<keyword evidence="1" id="KW-1133">Transmembrane helix</keyword>
<proteinExistence type="predicted"/>
<keyword evidence="1" id="KW-0472">Membrane</keyword>
<evidence type="ECO:0000313" key="3">
    <source>
        <dbReference type="EMBL" id="MUU79560.1"/>
    </source>
</evidence>
<dbReference type="Pfam" id="PF06580">
    <property type="entry name" value="His_kinase"/>
    <property type="match status" value="1"/>
</dbReference>
<dbReference type="PANTHER" id="PTHR34220">
    <property type="entry name" value="SENSOR HISTIDINE KINASE YPDA"/>
    <property type="match status" value="1"/>
</dbReference>
<evidence type="ECO:0000256" key="1">
    <source>
        <dbReference type="SAM" id="Phobius"/>
    </source>
</evidence>
<keyword evidence="1" id="KW-0812">Transmembrane</keyword>
<dbReference type="InterPro" id="IPR050640">
    <property type="entry name" value="Bact_2-comp_sensor_kinase"/>
</dbReference>
<dbReference type="GO" id="GO:0000155">
    <property type="term" value="F:phosphorelay sensor kinase activity"/>
    <property type="evidence" value="ECO:0007669"/>
    <property type="project" value="InterPro"/>
</dbReference>
<name>A0A6L6UB80_9FLAO</name>
<dbReference type="RefSeq" id="WP_157364624.1">
    <property type="nucleotide sequence ID" value="NZ_WOWS01000006.1"/>
</dbReference>
<comment type="caution">
    <text evidence="3">The sequence shown here is derived from an EMBL/GenBank/DDBJ whole genome shotgun (WGS) entry which is preliminary data.</text>
</comment>
<feature type="transmembrane region" description="Helical" evidence="1">
    <location>
        <begin position="12"/>
        <end position="33"/>
    </location>
</feature>
<accession>A0A6L6UB80</accession>
<sequence>MKLSFNKYYIVFNLLGWILLFLFTLTIRKIYLFEGEDISDARFKYLWVEGIACGFLGFALSFIVSVFIDLKLNFNAIKRLDVFKVLILFLFIQIIYSLLIWPFLDFVDFFGGSLPEIAGGPLTIAGRVSNFLYFGTLFVIWLFVFLTIKIYYQLKKVQLRQLQLEANLKESQLNTLKGQINPHFMFNSLNNIRGLMLEDVTKARGMLTNLSETLRYSLTKSEVNSIALEDELEMVENYVEISKIQFENRLKFESNIESDTLNIQIPPMIIQMLVENALKHGISNLKSGGIVKLSTIIENNQLQIKVANSGTLKKSNNSTHLGLQNIKKRLELLYGKDASFTLNEIEKEVIATIKMPLI</sequence>
<evidence type="ECO:0000259" key="2">
    <source>
        <dbReference type="Pfam" id="PF06580"/>
    </source>
</evidence>
<dbReference type="PANTHER" id="PTHR34220:SF7">
    <property type="entry name" value="SENSOR HISTIDINE KINASE YPDA"/>
    <property type="match status" value="1"/>
</dbReference>
<dbReference type="SUPFAM" id="SSF55874">
    <property type="entry name" value="ATPase domain of HSP90 chaperone/DNA topoisomerase II/histidine kinase"/>
    <property type="match status" value="1"/>
</dbReference>
<gene>
    <name evidence="3" type="ORF">GN138_13975</name>
</gene>
<dbReference type="InterPro" id="IPR036890">
    <property type="entry name" value="HATPase_C_sf"/>
</dbReference>
<feature type="transmembrane region" description="Helical" evidence="1">
    <location>
        <begin position="45"/>
        <end position="70"/>
    </location>
</feature>
<protein>
    <submittedName>
        <fullName evidence="3">Histidine kinase</fullName>
    </submittedName>
</protein>
<reference evidence="3 4" key="1">
    <citation type="submission" date="2019-12" db="EMBL/GenBank/DDBJ databases">
        <authorList>
            <person name="Li J."/>
        </authorList>
    </citation>
    <scope>NUCLEOTIDE SEQUENCE [LARGE SCALE GENOMIC DNA]</scope>
    <source>
        <strain evidence="3 4">HL2-2</strain>
    </source>
</reference>
<feature type="transmembrane region" description="Helical" evidence="1">
    <location>
        <begin position="82"/>
        <end position="104"/>
    </location>
</feature>
<dbReference type="InterPro" id="IPR010559">
    <property type="entry name" value="Sig_transdc_His_kin_internal"/>
</dbReference>
<feature type="domain" description="Signal transduction histidine kinase internal region" evidence="2">
    <location>
        <begin position="172"/>
        <end position="250"/>
    </location>
</feature>
<dbReference type="EMBL" id="WOWS01000006">
    <property type="protein sequence ID" value="MUU79560.1"/>
    <property type="molecule type" value="Genomic_DNA"/>
</dbReference>
<dbReference type="Proteomes" id="UP000478208">
    <property type="component" value="Unassembled WGS sequence"/>
</dbReference>
<evidence type="ECO:0000313" key="4">
    <source>
        <dbReference type="Proteomes" id="UP000478208"/>
    </source>
</evidence>
<dbReference type="Gene3D" id="3.30.565.10">
    <property type="entry name" value="Histidine kinase-like ATPase, C-terminal domain"/>
    <property type="match status" value="1"/>
</dbReference>
<feature type="transmembrane region" description="Helical" evidence="1">
    <location>
        <begin position="131"/>
        <end position="152"/>
    </location>
</feature>
<keyword evidence="3" id="KW-0418">Kinase</keyword>
<dbReference type="AlphaFoldDB" id="A0A6L6UB80"/>
<dbReference type="GO" id="GO:0016020">
    <property type="term" value="C:membrane"/>
    <property type="evidence" value="ECO:0007669"/>
    <property type="project" value="InterPro"/>
</dbReference>
<keyword evidence="3" id="KW-0808">Transferase</keyword>